<evidence type="ECO:0000313" key="5">
    <source>
        <dbReference type="Proteomes" id="UP000273643"/>
    </source>
</evidence>
<keyword evidence="2" id="KW-0378">Hydrolase</keyword>
<dbReference type="InterPro" id="IPR006379">
    <property type="entry name" value="HAD-SF_hydro_IIB"/>
</dbReference>
<comment type="caution">
    <text evidence="4">The sequence shown here is derived from an EMBL/GenBank/DDBJ whole genome shotgun (WGS) entry which is preliminary data.</text>
</comment>
<dbReference type="GO" id="GO:0051479">
    <property type="term" value="P:mannosylglycerate biosynthetic process"/>
    <property type="evidence" value="ECO:0007669"/>
    <property type="project" value="InterPro"/>
</dbReference>
<dbReference type="NCBIfam" id="TIGR01484">
    <property type="entry name" value="HAD-SF-IIB"/>
    <property type="match status" value="1"/>
</dbReference>
<dbReference type="OrthoDB" id="193379at2"/>
<dbReference type="NCBIfam" id="TIGR01486">
    <property type="entry name" value="HAD-SF-IIB-MPGP"/>
    <property type="match status" value="1"/>
</dbReference>
<dbReference type="Gene3D" id="3.30.980.20">
    <property type="entry name" value="Putative mannosyl-3-phosphoglycerate phosphatase, domain 2"/>
    <property type="match status" value="1"/>
</dbReference>
<evidence type="ECO:0000256" key="2">
    <source>
        <dbReference type="ARBA" id="ARBA00022801"/>
    </source>
</evidence>
<protein>
    <submittedName>
        <fullName evidence="4">Mannosyl-3-phosphoglycerate phosphatase</fullName>
    </submittedName>
</protein>
<dbReference type="SFLD" id="SFLDS00003">
    <property type="entry name" value="Haloacid_Dehalogenase"/>
    <property type="match status" value="1"/>
</dbReference>
<dbReference type="SFLD" id="SFLDG01142">
    <property type="entry name" value="C2.B.2:_Mannosyl-3-phosphoglyc"/>
    <property type="match status" value="1"/>
</dbReference>
<keyword evidence="1" id="KW-0479">Metal-binding</keyword>
<dbReference type="EMBL" id="RJUK01000001">
    <property type="protein sequence ID" value="ROQ20884.1"/>
    <property type="molecule type" value="Genomic_DNA"/>
</dbReference>
<dbReference type="Gene3D" id="3.40.50.1000">
    <property type="entry name" value="HAD superfamily/HAD-like"/>
    <property type="match status" value="1"/>
</dbReference>
<proteinExistence type="predicted"/>
<evidence type="ECO:0000313" key="4">
    <source>
        <dbReference type="EMBL" id="ROQ20884.1"/>
    </source>
</evidence>
<dbReference type="RefSeq" id="WP_123637966.1">
    <property type="nucleotide sequence ID" value="NZ_JBHYFO010000036.1"/>
</dbReference>
<evidence type="ECO:0000256" key="3">
    <source>
        <dbReference type="ARBA" id="ARBA00022842"/>
    </source>
</evidence>
<dbReference type="AlphaFoldDB" id="A0A3N1NM75"/>
<sequence length="272" mass="30210">MSTPMVVFTDLDGTLLNHDDYDWSAAKPALAALKQRKVPLVLVSSKTDVEMLELRRALGNTDPLVCENGSLLLIPENLLEALGLSADSRLISDGYHYEYRGLSREQILTLLNELKADYRFTGFAWMTDEDIAQHTGLTLEAARLASQRKASEPIVWRDTPEALAEFTERLTRHNLRVVKGGRFYHVMGQCDKGDAVRYLQKRYEHHFGAAPFSIALGDSPNDLDMLKAVDAPAIIPHSDGSHLEDPALKRAFIAPKEGAAGWNTAVLTLIDQ</sequence>
<dbReference type="Pfam" id="PF08282">
    <property type="entry name" value="Hydrolase_3"/>
    <property type="match status" value="1"/>
</dbReference>
<dbReference type="Proteomes" id="UP000273643">
    <property type="component" value="Unassembled WGS sequence"/>
</dbReference>
<dbReference type="InterPro" id="IPR023214">
    <property type="entry name" value="HAD_sf"/>
</dbReference>
<evidence type="ECO:0000256" key="1">
    <source>
        <dbReference type="ARBA" id="ARBA00022723"/>
    </source>
</evidence>
<organism evidence="4 5">
    <name type="scientific">Marinimicrobium koreense</name>
    <dbReference type="NCBI Taxonomy" id="306545"/>
    <lineage>
        <taxon>Bacteria</taxon>
        <taxon>Pseudomonadati</taxon>
        <taxon>Pseudomonadota</taxon>
        <taxon>Gammaproteobacteria</taxon>
        <taxon>Cellvibrionales</taxon>
        <taxon>Cellvibrionaceae</taxon>
        <taxon>Marinimicrobium</taxon>
    </lineage>
</organism>
<reference evidence="4 5" key="1">
    <citation type="submission" date="2018-11" db="EMBL/GenBank/DDBJ databases">
        <title>Genomic Encyclopedia of Type Strains, Phase IV (KMG-IV): sequencing the most valuable type-strain genomes for metagenomic binning, comparative biology and taxonomic classification.</title>
        <authorList>
            <person name="Goeker M."/>
        </authorList>
    </citation>
    <scope>NUCLEOTIDE SEQUENCE [LARGE SCALE GENOMIC DNA]</scope>
    <source>
        <strain evidence="4 5">DSM 16974</strain>
    </source>
</reference>
<dbReference type="GO" id="GO:0050531">
    <property type="term" value="F:mannosyl-3-phosphoglycerate phosphatase activity"/>
    <property type="evidence" value="ECO:0007669"/>
    <property type="project" value="InterPro"/>
</dbReference>
<name>A0A3N1NM75_9GAMM</name>
<dbReference type="InterPro" id="IPR006381">
    <property type="entry name" value="HAD-SF-IIB-MPGP"/>
</dbReference>
<keyword evidence="3" id="KW-0460">Magnesium</keyword>
<dbReference type="PANTHER" id="PTHR10000:SF8">
    <property type="entry name" value="HAD SUPERFAMILY HYDROLASE-LIKE, TYPE 3"/>
    <property type="match status" value="1"/>
</dbReference>
<dbReference type="InterPro" id="IPR036412">
    <property type="entry name" value="HAD-like_sf"/>
</dbReference>
<gene>
    <name evidence="4" type="ORF">EDC38_1502</name>
</gene>
<keyword evidence="5" id="KW-1185">Reference proteome</keyword>
<dbReference type="SFLD" id="SFLDG01140">
    <property type="entry name" value="C2.B:_Phosphomannomutase_and_P"/>
    <property type="match status" value="1"/>
</dbReference>
<dbReference type="SUPFAM" id="SSF56784">
    <property type="entry name" value="HAD-like"/>
    <property type="match status" value="1"/>
</dbReference>
<dbReference type="PROSITE" id="PS01228">
    <property type="entry name" value="COF_1"/>
    <property type="match status" value="1"/>
</dbReference>
<dbReference type="GO" id="GO:0000287">
    <property type="term" value="F:magnesium ion binding"/>
    <property type="evidence" value="ECO:0007669"/>
    <property type="project" value="TreeGrafter"/>
</dbReference>
<dbReference type="GO" id="GO:0005829">
    <property type="term" value="C:cytosol"/>
    <property type="evidence" value="ECO:0007669"/>
    <property type="project" value="TreeGrafter"/>
</dbReference>
<dbReference type="PANTHER" id="PTHR10000">
    <property type="entry name" value="PHOSPHOSERINE PHOSPHATASE"/>
    <property type="match status" value="1"/>
</dbReference>
<accession>A0A3N1NM75</accession>